<dbReference type="Gene3D" id="3.40.630.30">
    <property type="match status" value="1"/>
</dbReference>
<sequence>MKIIFDVYDYIDDLMALYKNEWWSDKRSKGDVIKMLQNTTFVFGIVKDDKLIAFCRVLSDLVYKALIFDVIVDKNYRGDGVSKILLNEVFNHPKLRNVAGFELYCLEEMKDYYEKLGFKKLDLILMKR</sequence>
<dbReference type="KEGG" id="nam:NAMH_1065"/>
<dbReference type="Proteomes" id="UP000000448">
    <property type="component" value="Chromosome"/>
</dbReference>
<dbReference type="PANTHER" id="PTHR43233:SF1">
    <property type="entry name" value="FAMILY N-ACETYLTRANSFERASE, PUTATIVE (AFU_ORTHOLOGUE AFUA_6G03350)-RELATED"/>
    <property type="match status" value="1"/>
</dbReference>
<feature type="domain" description="N-acetyltransferase" evidence="1">
    <location>
        <begin position="1"/>
        <end position="128"/>
    </location>
</feature>
<dbReference type="CDD" id="cd04301">
    <property type="entry name" value="NAT_SF"/>
    <property type="match status" value="1"/>
</dbReference>
<keyword evidence="3" id="KW-1185">Reference proteome</keyword>
<dbReference type="AlphaFoldDB" id="B9LA06"/>
<dbReference type="STRING" id="598659.NAMH_1065"/>
<dbReference type="PANTHER" id="PTHR43233">
    <property type="entry name" value="FAMILY N-ACETYLTRANSFERASE, PUTATIVE (AFU_ORTHOLOGUE AFUA_6G03350)-RELATED"/>
    <property type="match status" value="1"/>
</dbReference>
<dbReference type="SUPFAM" id="SSF55729">
    <property type="entry name" value="Acyl-CoA N-acyltransferases (Nat)"/>
    <property type="match status" value="1"/>
</dbReference>
<proteinExistence type="predicted"/>
<dbReference type="InterPro" id="IPR000182">
    <property type="entry name" value="GNAT_dom"/>
</dbReference>
<dbReference type="EMBL" id="CP001279">
    <property type="protein sequence ID" value="ACM92648.1"/>
    <property type="molecule type" value="Genomic_DNA"/>
</dbReference>
<organism evidence="2 3">
    <name type="scientific">Nautilia profundicola (strain ATCC BAA-1463 / DSM 18972 / AmH)</name>
    <dbReference type="NCBI Taxonomy" id="598659"/>
    <lineage>
        <taxon>Bacteria</taxon>
        <taxon>Pseudomonadati</taxon>
        <taxon>Campylobacterota</taxon>
        <taxon>Epsilonproteobacteria</taxon>
        <taxon>Nautiliales</taxon>
        <taxon>Nautiliaceae</taxon>
        <taxon>Nautilia</taxon>
    </lineage>
</organism>
<dbReference type="InterPro" id="IPR016181">
    <property type="entry name" value="Acyl_CoA_acyltransferase"/>
</dbReference>
<dbReference type="RefSeq" id="WP_012664019.1">
    <property type="nucleotide sequence ID" value="NC_012115.1"/>
</dbReference>
<gene>
    <name evidence="2" type="ordered locus">NAMH_1065</name>
</gene>
<reference evidence="2 3" key="1">
    <citation type="journal article" date="2009" name="PLoS Genet.">
        <title>Adaptations to submarine hydrothermal environments exemplified by the genome of Nautilia profundicola.</title>
        <authorList>
            <person name="Campbell B.J."/>
            <person name="Smith J.L."/>
            <person name="Hanson T.E."/>
            <person name="Klotz M.G."/>
            <person name="Stein L.Y."/>
            <person name="Lee C.K."/>
            <person name="Wu D."/>
            <person name="Robinson J.M."/>
            <person name="Khouri H.M."/>
            <person name="Eisen J.A."/>
            <person name="Cary S.C."/>
        </authorList>
    </citation>
    <scope>NUCLEOTIDE SEQUENCE [LARGE SCALE GENOMIC DNA]</scope>
    <source>
        <strain evidence="3">ATCC BAA-1463 / DSM 18972 / AmH</strain>
    </source>
</reference>
<dbReference type="HOGENOM" id="CLU_086503_3_1_7"/>
<dbReference type="Pfam" id="PF13508">
    <property type="entry name" value="Acetyltransf_7"/>
    <property type="match status" value="1"/>
</dbReference>
<evidence type="ECO:0000313" key="2">
    <source>
        <dbReference type="EMBL" id="ACM92648.1"/>
    </source>
</evidence>
<accession>B9LA06</accession>
<dbReference type="GO" id="GO:0016747">
    <property type="term" value="F:acyltransferase activity, transferring groups other than amino-acyl groups"/>
    <property type="evidence" value="ECO:0007669"/>
    <property type="project" value="InterPro"/>
</dbReference>
<dbReference type="eggNOG" id="COG0454">
    <property type="taxonomic scope" value="Bacteria"/>
</dbReference>
<dbReference type="PROSITE" id="PS51186">
    <property type="entry name" value="GNAT"/>
    <property type="match status" value="1"/>
</dbReference>
<dbReference type="InterPro" id="IPR053144">
    <property type="entry name" value="Acetyltransferase_Butenolide"/>
</dbReference>
<protein>
    <submittedName>
        <fullName evidence="2">Acetyltransferase, gnat family</fullName>
    </submittedName>
</protein>
<evidence type="ECO:0000259" key="1">
    <source>
        <dbReference type="PROSITE" id="PS51186"/>
    </source>
</evidence>
<evidence type="ECO:0000313" key="3">
    <source>
        <dbReference type="Proteomes" id="UP000000448"/>
    </source>
</evidence>
<name>B9LA06_NAUPA</name>